<keyword evidence="3" id="KW-1185">Reference proteome</keyword>
<organism evidence="2 3">
    <name type="scientific">Colletotrichum chrysophilum</name>
    <dbReference type="NCBI Taxonomy" id="1836956"/>
    <lineage>
        <taxon>Eukaryota</taxon>
        <taxon>Fungi</taxon>
        <taxon>Dikarya</taxon>
        <taxon>Ascomycota</taxon>
        <taxon>Pezizomycotina</taxon>
        <taxon>Sordariomycetes</taxon>
        <taxon>Hypocreomycetidae</taxon>
        <taxon>Glomerellales</taxon>
        <taxon>Glomerellaceae</taxon>
        <taxon>Colletotrichum</taxon>
        <taxon>Colletotrichum gloeosporioides species complex</taxon>
    </lineage>
</organism>
<feature type="compositionally biased region" description="Basic and acidic residues" evidence="1">
    <location>
        <begin position="73"/>
        <end position="87"/>
    </location>
</feature>
<feature type="region of interest" description="Disordered" evidence="1">
    <location>
        <begin position="1"/>
        <end position="116"/>
    </location>
</feature>
<dbReference type="Proteomes" id="UP001243330">
    <property type="component" value="Unassembled WGS sequence"/>
</dbReference>
<accession>A0AAD9ACE6</accession>
<gene>
    <name evidence="2" type="ORF">CCHR01_11830</name>
</gene>
<name>A0AAD9ACE6_9PEZI</name>
<feature type="compositionally biased region" description="Polar residues" evidence="1">
    <location>
        <begin position="103"/>
        <end position="116"/>
    </location>
</feature>
<dbReference type="EMBL" id="JAQOWY010000268">
    <property type="protein sequence ID" value="KAK1845548.1"/>
    <property type="molecule type" value="Genomic_DNA"/>
</dbReference>
<sequence>MTPPATTSHLVPGSTTYMDASRTNLTSASRKHAKCKPDNGSRQGSSLVSARERETQHLPTKRGWSPPASVPPHPERPTYVRRDRREASLPLTGRPTPRALAPSQDSGVSHPRTAQPTSLAEQSLLFLNRMPRFTCPLYFRTFPSVYPTLPRSSHSV</sequence>
<proteinExistence type="predicted"/>
<reference evidence="2" key="1">
    <citation type="submission" date="2023-01" db="EMBL/GenBank/DDBJ databases">
        <title>Colletotrichum chrysophilum M932 genome sequence.</title>
        <authorList>
            <person name="Baroncelli R."/>
        </authorList>
    </citation>
    <scope>NUCLEOTIDE SEQUENCE</scope>
    <source>
        <strain evidence="2">M932</strain>
    </source>
</reference>
<evidence type="ECO:0000313" key="2">
    <source>
        <dbReference type="EMBL" id="KAK1845548.1"/>
    </source>
</evidence>
<evidence type="ECO:0000256" key="1">
    <source>
        <dbReference type="SAM" id="MobiDB-lite"/>
    </source>
</evidence>
<comment type="caution">
    <text evidence="2">The sequence shown here is derived from an EMBL/GenBank/DDBJ whole genome shotgun (WGS) entry which is preliminary data.</text>
</comment>
<protein>
    <submittedName>
        <fullName evidence="2">Uncharacterized protein</fullName>
    </submittedName>
</protein>
<dbReference type="AlphaFoldDB" id="A0AAD9ACE6"/>
<feature type="compositionally biased region" description="Polar residues" evidence="1">
    <location>
        <begin position="1"/>
        <end position="28"/>
    </location>
</feature>
<evidence type="ECO:0000313" key="3">
    <source>
        <dbReference type="Proteomes" id="UP001243330"/>
    </source>
</evidence>